<feature type="region of interest" description="Disordered" evidence="2">
    <location>
        <begin position="851"/>
        <end position="911"/>
    </location>
</feature>
<accession>A0AAW0AGS7</accession>
<protein>
    <submittedName>
        <fullName evidence="3">Uncharacterized protein</fullName>
    </submittedName>
</protein>
<feature type="compositionally biased region" description="Low complexity" evidence="2">
    <location>
        <begin position="392"/>
        <end position="407"/>
    </location>
</feature>
<dbReference type="EMBL" id="JAWWNJ010000068">
    <property type="protein sequence ID" value="KAK7008254.1"/>
    <property type="molecule type" value="Genomic_DNA"/>
</dbReference>
<gene>
    <name evidence="3" type="ORF">R3P38DRAFT_3280768</name>
</gene>
<feature type="region of interest" description="Disordered" evidence="2">
    <location>
        <begin position="24"/>
        <end position="66"/>
    </location>
</feature>
<proteinExistence type="predicted"/>
<sequence length="963" mass="104579">MSEVYSLDEESPVLHDFVNNTIAQQTQTTSRSPRTELLSPVSPSARAGEIGHTRSGQRGPSDGFRRQREEAYAHVSHKQVLHFLVNKEYEASKLRKNLNKVVDRLETEARRAADAERVAEEALTQLRRINDGKIEAERLLAKVSEELRLWKFQFNHAQSELSRALEVVKLVEFQRDDAEQAASSARSTARQLHELRMVSDAMEEGKKLGYEAGFRRAQQEFAMMHGTTTGEVLRDLRLDDSYPTSPPENAQTIQRPQESTQSIRDLNTSPVAVRSPQHFRIPQDPIPGGNPPLSMPEAVVMPHPNSAPPRRPLETEPVRQQPPPSPQLSVYPIEIPSASALNVQPLNRRSQQSRPTSQAPPPPAPVVNAPSQGGLSAQIAEQLQHSAEENVSQPQPRPSSRQRQRPPTTENDDRRPTSRASVRPRSTSMQEAVPPLRAVTPEQPQYELPPDNYIPSITEGGGITLPPPFQLSQPLLSAMSPKAPPAEPHRTQSWYNNREQEQPMQQGQNQQTQTQSWYQPKRPRSNAGSTTGRSAAGGSVSGRSTAQARHARQASLDSRLSAAGGKGQQKYAGGDSYSAAGLGAISEVDTRSMRSGKSHRSRSMLNHYGPPAESFSRESLVDQPPPLPAKDARHQNQMIADELRYSDPDLAESWRREGARADPGPSMSRPPRNVRVPGHLTMPTPLSPPRASVPLNSNQMRARSMSGSTGKSGITQPLTAAAGDLGRGPSLRRVAPRRPPSPSEVGTPQFGTITVQPPSQPSSTHTPMVDAPYQPIDQYLSPNYQPHPLPVPGFVPQSVTVPAQITMPVNAGASPFKAKVTTGPDGSSIIEFPEYPGDDVVLANVPKALGGRRSRAGSVSSLNAGRERSPSRHNRSSDAAALPVNVSAVGPTLTAGPPLSHKASNASLSSNGSYARFDRNSYVDPAFWGTDSVPIPAPIHAPPLAPRSRKSSNNSGSALSYIG</sequence>
<feature type="region of interest" description="Disordered" evidence="2">
    <location>
        <begin position="935"/>
        <end position="963"/>
    </location>
</feature>
<evidence type="ECO:0000313" key="3">
    <source>
        <dbReference type="EMBL" id="KAK7008254.1"/>
    </source>
</evidence>
<keyword evidence="1" id="KW-0175">Coiled coil</keyword>
<dbReference type="AlphaFoldDB" id="A0AAW0AGS7"/>
<comment type="caution">
    <text evidence="3">The sequence shown here is derived from an EMBL/GenBank/DDBJ whole genome shotgun (WGS) entry which is preliminary data.</text>
</comment>
<keyword evidence="4" id="KW-1185">Reference proteome</keyword>
<feature type="compositionally biased region" description="Polar residues" evidence="2">
    <location>
        <begin position="694"/>
        <end position="718"/>
    </location>
</feature>
<feature type="compositionally biased region" description="Polar residues" evidence="2">
    <location>
        <begin position="373"/>
        <end position="391"/>
    </location>
</feature>
<feature type="region of interest" description="Disordered" evidence="2">
    <location>
        <begin position="346"/>
        <end position="766"/>
    </location>
</feature>
<dbReference type="Proteomes" id="UP001362999">
    <property type="component" value="Unassembled WGS sequence"/>
</dbReference>
<feature type="compositionally biased region" description="Low complexity" evidence="2">
    <location>
        <begin position="347"/>
        <end position="357"/>
    </location>
</feature>
<feature type="coiled-coil region" evidence="1">
    <location>
        <begin position="95"/>
        <end position="125"/>
    </location>
</feature>
<name>A0AAW0AGS7_9AGAR</name>
<feature type="compositionally biased region" description="Low complexity" evidence="2">
    <location>
        <begin position="502"/>
        <end position="519"/>
    </location>
</feature>
<feature type="compositionally biased region" description="Polar residues" evidence="2">
    <location>
        <begin position="951"/>
        <end position="963"/>
    </location>
</feature>
<feature type="compositionally biased region" description="Polar residues" evidence="2">
    <location>
        <begin position="744"/>
        <end position="755"/>
    </location>
</feature>
<feature type="compositionally biased region" description="Polar residues" evidence="2">
    <location>
        <begin position="418"/>
        <end position="430"/>
    </location>
</feature>
<feature type="compositionally biased region" description="Low complexity" evidence="2">
    <location>
        <begin position="527"/>
        <end position="546"/>
    </location>
</feature>
<evidence type="ECO:0000256" key="2">
    <source>
        <dbReference type="SAM" id="MobiDB-lite"/>
    </source>
</evidence>
<reference evidence="3 4" key="1">
    <citation type="journal article" date="2024" name="J Genomics">
        <title>Draft genome sequencing and assembly of Favolaschia claudopus CIRM-BRFM 2984 isolated from oak limbs.</title>
        <authorList>
            <person name="Navarro D."/>
            <person name="Drula E."/>
            <person name="Chaduli D."/>
            <person name="Cazenave R."/>
            <person name="Ahrendt S."/>
            <person name="Wang J."/>
            <person name="Lipzen A."/>
            <person name="Daum C."/>
            <person name="Barry K."/>
            <person name="Grigoriev I.V."/>
            <person name="Favel A."/>
            <person name="Rosso M.N."/>
            <person name="Martin F."/>
        </authorList>
    </citation>
    <scope>NUCLEOTIDE SEQUENCE [LARGE SCALE GENOMIC DNA]</scope>
    <source>
        <strain evidence="3 4">CIRM-BRFM 2984</strain>
    </source>
</reference>
<evidence type="ECO:0000256" key="1">
    <source>
        <dbReference type="SAM" id="Coils"/>
    </source>
</evidence>
<organism evidence="3 4">
    <name type="scientific">Favolaschia claudopus</name>
    <dbReference type="NCBI Taxonomy" id="2862362"/>
    <lineage>
        <taxon>Eukaryota</taxon>
        <taxon>Fungi</taxon>
        <taxon>Dikarya</taxon>
        <taxon>Basidiomycota</taxon>
        <taxon>Agaricomycotina</taxon>
        <taxon>Agaricomycetes</taxon>
        <taxon>Agaricomycetidae</taxon>
        <taxon>Agaricales</taxon>
        <taxon>Marasmiineae</taxon>
        <taxon>Mycenaceae</taxon>
        <taxon>Favolaschia</taxon>
    </lineage>
</organism>
<evidence type="ECO:0000313" key="4">
    <source>
        <dbReference type="Proteomes" id="UP001362999"/>
    </source>
</evidence>
<feature type="compositionally biased region" description="Polar residues" evidence="2">
    <location>
        <begin position="247"/>
        <end position="270"/>
    </location>
</feature>
<feature type="compositionally biased region" description="Pro residues" evidence="2">
    <location>
        <begin position="935"/>
        <end position="945"/>
    </location>
</feature>
<feature type="compositionally biased region" description="Polar residues" evidence="2">
    <location>
        <begin position="902"/>
        <end position="911"/>
    </location>
</feature>
<feature type="compositionally biased region" description="Basic and acidic residues" evidence="2">
    <location>
        <begin position="641"/>
        <end position="660"/>
    </location>
</feature>
<feature type="region of interest" description="Disordered" evidence="2">
    <location>
        <begin position="238"/>
        <end position="331"/>
    </location>
</feature>
<feature type="compositionally biased region" description="Pro residues" evidence="2">
    <location>
        <begin position="284"/>
        <end position="294"/>
    </location>
</feature>